<sequence>MHSISLQTESNQSVRESIQSLDDFFREFYEKYVRDATPVVRGTPEVRFGRKYIGM</sequence>
<gene>
    <name evidence="1" type="ORF">EV182_005230</name>
</gene>
<evidence type="ECO:0000313" key="1">
    <source>
        <dbReference type="EMBL" id="KAJ1673438.1"/>
    </source>
</evidence>
<dbReference type="EMBL" id="JAMZIH010006949">
    <property type="protein sequence ID" value="KAJ1673438.1"/>
    <property type="molecule type" value="Genomic_DNA"/>
</dbReference>
<dbReference type="Proteomes" id="UP001145114">
    <property type="component" value="Unassembled WGS sequence"/>
</dbReference>
<accession>A0ACC1HAB7</accession>
<evidence type="ECO:0000313" key="2">
    <source>
        <dbReference type="Proteomes" id="UP001145114"/>
    </source>
</evidence>
<reference evidence="1" key="1">
    <citation type="submission" date="2022-06" db="EMBL/GenBank/DDBJ databases">
        <title>Phylogenomic reconstructions and comparative analyses of Kickxellomycotina fungi.</title>
        <authorList>
            <person name="Reynolds N.K."/>
            <person name="Stajich J.E."/>
            <person name="Barry K."/>
            <person name="Grigoriev I.V."/>
            <person name="Crous P."/>
            <person name="Smith M.E."/>
        </authorList>
    </citation>
    <scope>NUCLEOTIDE SEQUENCE</scope>
    <source>
        <strain evidence="1">RSA 2271</strain>
    </source>
</reference>
<comment type="caution">
    <text evidence="1">The sequence shown here is derived from an EMBL/GenBank/DDBJ whole genome shotgun (WGS) entry which is preliminary data.</text>
</comment>
<protein>
    <submittedName>
        <fullName evidence="1">Uncharacterized protein</fullName>
    </submittedName>
</protein>
<organism evidence="1 2">
    <name type="scientific">Spiromyces aspiralis</name>
    <dbReference type="NCBI Taxonomy" id="68401"/>
    <lineage>
        <taxon>Eukaryota</taxon>
        <taxon>Fungi</taxon>
        <taxon>Fungi incertae sedis</taxon>
        <taxon>Zoopagomycota</taxon>
        <taxon>Kickxellomycotina</taxon>
        <taxon>Kickxellomycetes</taxon>
        <taxon>Kickxellales</taxon>
        <taxon>Kickxellaceae</taxon>
        <taxon>Spiromyces</taxon>
    </lineage>
</organism>
<feature type="non-terminal residue" evidence="1">
    <location>
        <position position="55"/>
    </location>
</feature>
<name>A0ACC1HAB7_9FUNG</name>
<keyword evidence="2" id="KW-1185">Reference proteome</keyword>
<proteinExistence type="predicted"/>